<feature type="region of interest" description="Disordered" evidence="1">
    <location>
        <begin position="34"/>
        <end position="96"/>
    </location>
</feature>
<dbReference type="EMBL" id="HBFP01007796">
    <property type="protein sequence ID" value="CAD8821195.1"/>
    <property type="molecule type" value="Transcribed_RNA"/>
</dbReference>
<gene>
    <name evidence="3" type="ORF">TOLI1172_LOCUS5590</name>
</gene>
<accession>A0A7S0ZGM3</accession>
<keyword evidence="2" id="KW-0812">Transmembrane</keyword>
<evidence type="ECO:0000256" key="1">
    <source>
        <dbReference type="SAM" id="MobiDB-lite"/>
    </source>
</evidence>
<feature type="transmembrane region" description="Helical" evidence="2">
    <location>
        <begin position="12"/>
        <end position="28"/>
    </location>
</feature>
<feature type="transmembrane region" description="Helical" evidence="2">
    <location>
        <begin position="104"/>
        <end position="124"/>
    </location>
</feature>
<name>A0A7S0ZGM3_9RHOD</name>
<protein>
    <submittedName>
        <fullName evidence="3">Uncharacterized protein</fullName>
    </submittedName>
</protein>
<keyword evidence="2" id="KW-0472">Membrane</keyword>
<feature type="compositionally biased region" description="Polar residues" evidence="1">
    <location>
        <begin position="52"/>
        <end position="93"/>
    </location>
</feature>
<dbReference type="AlphaFoldDB" id="A0A7S0ZGM3"/>
<evidence type="ECO:0000313" key="3">
    <source>
        <dbReference type="EMBL" id="CAD8821195.1"/>
    </source>
</evidence>
<proteinExistence type="predicted"/>
<keyword evidence="2" id="KW-1133">Transmembrane helix</keyword>
<organism evidence="3">
    <name type="scientific">Timspurckia oligopyrenoides</name>
    <dbReference type="NCBI Taxonomy" id="708627"/>
    <lineage>
        <taxon>Eukaryota</taxon>
        <taxon>Rhodophyta</taxon>
        <taxon>Bangiophyceae</taxon>
        <taxon>Porphyridiales</taxon>
        <taxon>Porphyridiaceae</taxon>
        <taxon>Timspurckia</taxon>
    </lineage>
</organism>
<sequence length="162" mass="17430">MNGHIFHGKQFAFVFVLLVMALMVNTMRETGMVEESASTNSTPVSIPKSEEQNSTTTVEPTPISSSETQNDTSLNSLEFSGADETSVSESKTGNKGVPSGFKPAIISVVSVVAGVAVIAITLLLGNRLLHHDFRAVTSHTENTHPIPAMRLRASKIRQQFGF</sequence>
<reference evidence="3" key="1">
    <citation type="submission" date="2021-01" db="EMBL/GenBank/DDBJ databases">
        <authorList>
            <person name="Corre E."/>
            <person name="Pelletier E."/>
            <person name="Niang G."/>
            <person name="Scheremetjew M."/>
            <person name="Finn R."/>
            <person name="Kale V."/>
            <person name="Holt S."/>
            <person name="Cochrane G."/>
            <person name="Meng A."/>
            <person name="Brown T."/>
            <person name="Cohen L."/>
        </authorList>
    </citation>
    <scope>NUCLEOTIDE SEQUENCE</scope>
    <source>
        <strain evidence="3">CCMP3278</strain>
    </source>
</reference>
<evidence type="ECO:0000256" key="2">
    <source>
        <dbReference type="SAM" id="Phobius"/>
    </source>
</evidence>